<evidence type="ECO:0000256" key="1">
    <source>
        <dbReference type="ARBA" id="ARBA00093458"/>
    </source>
</evidence>
<comment type="caution">
    <text evidence="3">The sequence shown here is derived from an EMBL/GenBank/DDBJ whole genome shotgun (WGS) entry which is preliminary data.</text>
</comment>
<accession>A0A8X8YS05</accession>
<proteinExistence type="inferred from homology"/>
<sequence>MSNKIPESEPSTSRKRRRNEEPEPQSEDDVVNSHSLSLDDNFAFSDTLMALRMMRAQFPHIQKVSVPPFVLQSQLYSSIKNRTEVDREIESLKREKVVRIFKLNTGQDDHAIMFIDDYISQIERVVKRMEENSKNDLVVFEWFKIHVLQSKLETSIGHQELWSFLSLGGKVKEDHISQLISAGLLIRQLIDQNMYWFSIPNIGSVLKGLSQGRKELMSLLSRRKYKEMMMAALEIKRLRFSSLDMRFHLRDLIVERCARSPFQVTAIFVAGHRKVEASEI</sequence>
<comment type="similarity">
    <text evidence="1">Belongs to the STK19 family.</text>
</comment>
<dbReference type="PANTHER" id="PTHR15243:SF0">
    <property type="entry name" value="SERINE_THREONINE-PROTEIN KINASE 19"/>
    <property type="match status" value="1"/>
</dbReference>
<dbReference type="InterPro" id="IPR018865">
    <property type="entry name" value="STK19-like"/>
</dbReference>
<evidence type="ECO:0000256" key="2">
    <source>
        <dbReference type="SAM" id="MobiDB-lite"/>
    </source>
</evidence>
<dbReference type="Proteomes" id="UP000298416">
    <property type="component" value="Unassembled WGS sequence"/>
</dbReference>
<protein>
    <recommendedName>
        <fullName evidence="5">Serine/threonine-protein kinase 19</fullName>
    </recommendedName>
</protein>
<dbReference type="EMBL" id="PNBA02000001">
    <property type="protein sequence ID" value="KAG6437895.1"/>
    <property type="molecule type" value="Genomic_DNA"/>
</dbReference>
<dbReference type="Pfam" id="PF10494">
    <property type="entry name" value="Stk19"/>
    <property type="match status" value="1"/>
</dbReference>
<name>A0A8X8YS05_SALSN</name>
<reference evidence="3" key="2">
    <citation type="submission" date="2020-08" db="EMBL/GenBank/DDBJ databases">
        <title>Plant Genome Project.</title>
        <authorList>
            <person name="Zhang R.-G."/>
        </authorList>
    </citation>
    <scope>NUCLEOTIDE SEQUENCE</scope>
    <source>
        <strain evidence="3">Huo1</strain>
        <tissue evidence="3">Leaf</tissue>
    </source>
</reference>
<organism evidence="3">
    <name type="scientific">Salvia splendens</name>
    <name type="common">Scarlet sage</name>
    <dbReference type="NCBI Taxonomy" id="180675"/>
    <lineage>
        <taxon>Eukaryota</taxon>
        <taxon>Viridiplantae</taxon>
        <taxon>Streptophyta</taxon>
        <taxon>Embryophyta</taxon>
        <taxon>Tracheophyta</taxon>
        <taxon>Spermatophyta</taxon>
        <taxon>Magnoliopsida</taxon>
        <taxon>eudicotyledons</taxon>
        <taxon>Gunneridae</taxon>
        <taxon>Pentapetalae</taxon>
        <taxon>asterids</taxon>
        <taxon>lamiids</taxon>
        <taxon>Lamiales</taxon>
        <taxon>Lamiaceae</taxon>
        <taxon>Nepetoideae</taxon>
        <taxon>Mentheae</taxon>
        <taxon>Salviinae</taxon>
        <taxon>Salvia</taxon>
        <taxon>Salvia subgen. Calosphace</taxon>
        <taxon>core Calosphace</taxon>
    </lineage>
</organism>
<gene>
    <name evidence="3" type="ORF">SASPL_102826</name>
</gene>
<feature type="compositionally biased region" description="Polar residues" evidence="2">
    <location>
        <begin position="1"/>
        <end position="11"/>
    </location>
</feature>
<reference evidence="3" key="1">
    <citation type="submission" date="2018-01" db="EMBL/GenBank/DDBJ databases">
        <authorList>
            <person name="Mao J.F."/>
        </authorList>
    </citation>
    <scope>NUCLEOTIDE SEQUENCE</scope>
    <source>
        <strain evidence="3">Huo1</strain>
        <tissue evidence="3">Leaf</tissue>
    </source>
</reference>
<evidence type="ECO:0000313" key="4">
    <source>
        <dbReference type="Proteomes" id="UP000298416"/>
    </source>
</evidence>
<feature type="region of interest" description="Disordered" evidence="2">
    <location>
        <begin position="1"/>
        <end position="33"/>
    </location>
</feature>
<evidence type="ECO:0008006" key="5">
    <source>
        <dbReference type="Google" id="ProtNLM"/>
    </source>
</evidence>
<evidence type="ECO:0000313" key="3">
    <source>
        <dbReference type="EMBL" id="KAG6437895.1"/>
    </source>
</evidence>
<keyword evidence="4" id="KW-1185">Reference proteome</keyword>
<dbReference type="PANTHER" id="PTHR15243">
    <property type="entry name" value="SERINE/THREONINE-PROTEIN KINASE 19"/>
    <property type="match status" value="1"/>
</dbReference>
<dbReference type="AlphaFoldDB" id="A0A8X8YS05"/>